<dbReference type="STRING" id="1618358.UX80_C0009G0021"/>
<dbReference type="SUPFAM" id="SSF88713">
    <property type="entry name" value="Glycoside hydrolase/deacetylase"/>
    <property type="match status" value="1"/>
</dbReference>
<proteinExistence type="inferred from homology"/>
<dbReference type="Pfam" id="PF03065">
    <property type="entry name" value="Glyco_hydro_57"/>
    <property type="match status" value="1"/>
</dbReference>
<feature type="domain" description="UVR" evidence="3">
    <location>
        <begin position="407"/>
        <end position="442"/>
    </location>
</feature>
<comment type="similarity">
    <text evidence="1">Belongs to the glycosyl hydrolase 57 family.</text>
</comment>
<accession>A0A0G1RKZ0</accession>
<comment type="caution">
    <text evidence="4">The sequence shown here is derived from an EMBL/GenBank/DDBJ whole genome shotgun (WGS) entry which is preliminary data.</text>
</comment>
<name>A0A0G1RKZ0_9BACT</name>
<dbReference type="AlphaFoldDB" id="A0A0G1RKZ0"/>
<sequence length="486" mass="55961">MYWANFLHIYQPSGQQPDILEAVVAQSYRPLIAGILKNPRAKLTLNVTGALLELFDKHGYFDLIDDLKAAGTAGQIEFTGSAKYHTLLPFLSPDDIIHQIKINDETSRFYLGRAYNPRGFFPPEMAYHPKLAPILASLGYSWVIIDEIAFNGQVEKVDYTKTYKVKGTSLRVFFRERRLSNLIMSAAVRNCGSLKEALGSGLHSSRYVITGMDGETFGHHRPGLENLLFEIFIDPAFHLLTISQLSDLYPKPLSVKPLISTWASSEQNIDDKSQFLSWKDPKNAIHELQWKLYNLALNLSKNTDREKMDIASASDHFFWASAKPWWSLEMIEEGAYRLLDVIESVPHVDLTLLVQAKNYYQQIISVAFDWQRHNRVRKLSREQKSLMRIPFKDRTLAVGGEQETVFFAFLDMMKKQEEKAVQNQEYESAIMWRDAIYKLQNKLDIYDTVHAVDLLRVTVGNSQMEKVIQQYKAQYHKIRSGQPEQR</sequence>
<protein>
    <recommendedName>
        <fullName evidence="3">UVR domain-containing protein</fullName>
    </recommendedName>
</protein>
<dbReference type="InterPro" id="IPR001943">
    <property type="entry name" value="UVR_dom"/>
</dbReference>
<evidence type="ECO:0000313" key="5">
    <source>
        <dbReference type="Proteomes" id="UP000034307"/>
    </source>
</evidence>
<dbReference type="InterPro" id="IPR052046">
    <property type="entry name" value="GH57_Enzymes"/>
</dbReference>
<evidence type="ECO:0000256" key="2">
    <source>
        <dbReference type="ARBA" id="ARBA00023277"/>
    </source>
</evidence>
<dbReference type="Gene3D" id="3.20.110.20">
    <property type="match status" value="1"/>
</dbReference>
<dbReference type="GO" id="GO:0003824">
    <property type="term" value="F:catalytic activity"/>
    <property type="evidence" value="ECO:0007669"/>
    <property type="project" value="InterPro"/>
</dbReference>
<keyword evidence="2" id="KW-0119">Carbohydrate metabolism</keyword>
<dbReference type="PANTHER" id="PTHR36306:SF1">
    <property type="entry name" value="ALPHA-AMYLASE-RELATED"/>
    <property type="match status" value="1"/>
</dbReference>
<reference evidence="4 5" key="1">
    <citation type="journal article" date="2015" name="Nature">
        <title>rRNA introns, odd ribosomes, and small enigmatic genomes across a large radiation of phyla.</title>
        <authorList>
            <person name="Brown C.T."/>
            <person name="Hug L.A."/>
            <person name="Thomas B.C."/>
            <person name="Sharon I."/>
            <person name="Castelle C.J."/>
            <person name="Singh A."/>
            <person name="Wilkins M.J."/>
            <person name="Williams K.H."/>
            <person name="Banfield J.F."/>
        </authorList>
    </citation>
    <scope>NUCLEOTIDE SEQUENCE [LARGE SCALE GENOMIC DNA]</scope>
</reference>
<evidence type="ECO:0000259" key="3">
    <source>
        <dbReference type="PROSITE" id="PS50151"/>
    </source>
</evidence>
<dbReference type="InterPro" id="IPR004300">
    <property type="entry name" value="Glyco_hydro_57_N"/>
</dbReference>
<dbReference type="InterPro" id="IPR011330">
    <property type="entry name" value="Glyco_hydro/deAcase_b/a-brl"/>
</dbReference>
<gene>
    <name evidence="4" type="ORF">UX80_C0009G0021</name>
</gene>
<evidence type="ECO:0000256" key="1">
    <source>
        <dbReference type="ARBA" id="ARBA00006821"/>
    </source>
</evidence>
<dbReference type="PANTHER" id="PTHR36306">
    <property type="entry name" value="ALPHA-AMYLASE-RELATED-RELATED"/>
    <property type="match status" value="1"/>
</dbReference>
<organism evidence="4 5">
    <name type="scientific">Candidatus Amesbacteria bacterium GW2011_GWA2_47_11b</name>
    <dbReference type="NCBI Taxonomy" id="1618358"/>
    <lineage>
        <taxon>Bacteria</taxon>
        <taxon>Candidatus Amesiibacteriota</taxon>
    </lineage>
</organism>
<dbReference type="PROSITE" id="PS50151">
    <property type="entry name" value="UVR"/>
    <property type="match status" value="1"/>
</dbReference>
<dbReference type="Proteomes" id="UP000034307">
    <property type="component" value="Unassembled WGS sequence"/>
</dbReference>
<evidence type="ECO:0000313" key="4">
    <source>
        <dbReference type="EMBL" id="KKU57806.1"/>
    </source>
</evidence>
<dbReference type="GO" id="GO:0005975">
    <property type="term" value="P:carbohydrate metabolic process"/>
    <property type="evidence" value="ECO:0007669"/>
    <property type="project" value="InterPro"/>
</dbReference>
<dbReference type="EMBL" id="LCNO01000009">
    <property type="protein sequence ID" value="KKU57806.1"/>
    <property type="molecule type" value="Genomic_DNA"/>
</dbReference>